<dbReference type="CDD" id="cd10719">
    <property type="entry name" value="DnaJ_zf"/>
    <property type="match status" value="1"/>
</dbReference>
<dbReference type="InterPro" id="IPR018253">
    <property type="entry name" value="DnaJ_domain_CS"/>
</dbReference>
<evidence type="ECO:0000256" key="5">
    <source>
        <dbReference type="ARBA" id="ARBA00023186"/>
    </source>
</evidence>
<feature type="zinc finger region" description="CR-type" evidence="7">
    <location>
        <begin position="141"/>
        <end position="225"/>
    </location>
</feature>
<dbReference type="Proteomes" id="UP001176940">
    <property type="component" value="Unassembled WGS sequence"/>
</dbReference>
<dbReference type="PROSITE" id="PS00636">
    <property type="entry name" value="DNAJ_1"/>
    <property type="match status" value="1"/>
</dbReference>
<evidence type="ECO:0000313" key="11">
    <source>
        <dbReference type="EMBL" id="CAJ0954282.1"/>
    </source>
</evidence>
<keyword evidence="6" id="KW-0636">Prenylation</keyword>
<keyword evidence="6" id="KW-0449">Lipoprotein</keyword>
<evidence type="ECO:0000259" key="10">
    <source>
        <dbReference type="PROSITE" id="PS51188"/>
    </source>
</evidence>
<name>A0ABN9LYJ5_9NEOB</name>
<dbReference type="Gene3D" id="1.10.287.110">
    <property type="entry name" value="DnaJ domain"/>
    <property type="match status" value="1"/>
</dbReference>
<dbReference type="InterPro" id="IPR044713">
    <property type="entry name" value="DNJA1/2-like"/>
</dbReference>
<feature type="region of interest" description="Disordered" evidence="8">
    <location>
        <begin position="385"/>
        <end position="419"/>
    </location>
</feature>
<feature type="compositionally biased region" description="Basic and acidic residues" evidence="8">
    <location>
        <begin position="389"/>
        <end position="400"/>
    </location>
</feature>
<dbReference type="Pfam" id="PF00226">
    <property type="entry name" value="DnaJ"/>
    <property type="match status" value="1"/>
</dbReference>
<protein>
    <submittedName>
        <fullName evidence="11">Uncharacterized protein</fullName>
    </submittedName>
</protein>
<evidence type="ECO:0000256" key="7">
    <source>
        <dbReference type="PROSITE-ProRule" id="PRU00546"/>
    </source>
</evidence>
<evidence type="ECO:0000256" key="4">
    <source>
        <dbReference type="ARBA" id="ARBA00022833"/>
    </source>
</evidence>
<keyword evidence="5" id="KW-0143">Chaperone</keyword>
<evidence type="ECO:0000256" key="1">
    <source>
        <dbReference type="ARBA" id="ARBA00022723"/>
    </source>
</evidence>
<keyword evidence="1 7" id="KW-0479">Metal-binding</keyword>
<evidence type="ECO:0000256" key="3">
    <source>
        <dbReference type="ARBA" id="ARBA00022771"/>
    </source>
</evidence>
<dbReference type="EMBL" id="CAUEEQ010038201">
    <property type="protein sequence ID" value="CAJ0954282.1"/>
    <property type="molecule type" value="Genomic_DNA"/>
</dbReference>
<dbReference type="CDD" id="cd06257">
    <property type="entry name" value="DnaJ"/>
    <property type="match status" value="1"/>
</dbReference>
<feature type="domain" description="J" evidence="9">
    <location>
        <begin position="25"/>
        <end position="87"/>
    </location>
</feature>
<evidence type="ECO:0000259" key="9">
    <source>
        <dbReference type="PROSITE" id="PS50076"/>
    </source>
</evidence>
<keyword evidence="3 7" id="KW-0863">Zinc-finger</keyword>
<evidence type="ECO:0000256" key="8">
    <source>
        <dbReference type="SAM" id="MobiDB-lite"/>
    </source>
</evidence>
<keyword evidence="4 7" id="KW-0862">Zinc</keyword>
<dbReference type="PROSITE" id="PS51188">
    <property type="entry name" value="ZF_CR"/>
    <property type="match status" value="1"/>
</dbReference>
<dbReference type="SUPFAM" id="SSF46565">
    <property type="entry name" value="Chaperone J-domain"/>
    <property type="match status" value="1"/>
</dbReference>
<dbReference type="InterPro" id="IPR001305">
    <property type="entry name" value="HSP_DnaJ_Cys-rich_dom"/>
</dbReference>
<dbReference type="Gene3D" id="2.10.230.10">
    <property type="entry name" value="Heat shock protein DnaJ, cysteine-rich domain"/>
    <property type="match status" value="1"/>
</dbReference>
<dbReference type="SMART" id="SM00271">
    <property type="entry name" value="DnaJ"/>
    <property type="match status" value="1"/>
</dbReference>
<reference evidence="11" key="1">
    <citation type="submission" date="2023-07" db="EMBL/GenBank/DDBJ databases">
        <authorList>
            <person name="Stuckert A."/>
        </authorList>
    </citation>
    <scope>NUCLEOTIDE SEQUENCE</scope>
</reference>
<dbReference type="PANTHER" id="PTHR43888">
    <property type="entry name" value="DNAJ-LIKE-2, ISOFORM A-RELATED"/>
    <property type="match status" value="1"/>
</dbReference>
<dbReference type="InterPro" id="IPR012724">
    <property type="entry name" value="DnaJ"/>
</dbReference>
<keyword evidence="2" id="KW-0677">Repeat</keyword>
<sequence>MEAAACTDERREDSGAIRGMVKETAYYDILGVPPAASFEQIKRAFRRLALKYHPDKNPNAGEKFNQISKAYEVLSDSHKRDLYDHGGESGLKDGQRSHHGSPMDIFSVFFGGGSRSQSQGDRKGKTVTHHLVVSLEDLYNGATRRLSLQKNVICPKCQGFGARHGAGVQCPKCRGSGMETHLLGQMPGLMHTLQTTCSECRGEGKCIRSRDRCRDCSGQKVIREKKILTVHIDKGMKSRQKLIFHEEGDQSPGLHPGDIIIILEQKKHPVFQRKDNDLVMSMEIGLADALCACRQKVETLDGRTILVTSRRGKVIRPGDIKCIPNEGMPVYRDPFVKGNLLINFQVKFPDPGWLPTENLKQLQDLFPSRPKPTLPGVIEEVTLSNYDPSEDHTRGGRREAYEEDRVDESCHHPMQCQTS</sequence>
<dbReference type="Pfam" id="PF00684">
    <property type="entry name" value="DnaJ_CXXCXGXG"/>
    <property type="match status" value="1"/>
</dbReference>
<dbReference type="PROSITE" id="PS50076">
    <property type="entry name" value="DNAJ_2"/>
    <property type="match status" value="1"/>
</dbReference>
<dbReference type="SUPFAM" id="SSF49493">
    <property type="entry name" value="HSP40/DnaJ peptide-binding domain"/>
    <property type="match status" value="2"/>
</dbReference>
<dbReference type="InterPro" id="IPR036410">
    <property type="entry name" value="HSP_DnaJ_Cys-rich_dom_sf"/>
</dbReference>
<proteinExistence type="inferred from homology"/>
<organism evidence="11 12">
    <name type="scientific">Ranitomeya imitator</name>
    <name type="common">mimic poison frog</name>
    <dbReference type="NCBI Taxonomy" id="111125"/>
    <lineage>
        <taxon>Eukaryota</taxon>
        <taxon>Metazoa</taxon>
        <taxon>Chordata</taxon>
        <taxon>Craniata</taxon>
        <taxon>Vertebrata</taxon>
        <taxon>Euteleostomi</taxon>
        <taxon>Amphibia</taxon>
        <taxon>Batrachia</taxon>
        <taxon>Anura</taxon>
        <taxon>Neobatrachia</taxon>
        <taxon>Hyloidea</taxon>
        <taxon>Dendrobatidae</taxon>
        <taxon>Dendrobatinae</taxon>
        <taxon>Ranitomeya</taxon>
    </lineage>
</organism>
<accession>A0ABN9LYJ5</accession>
<evidence type="ECO:0000256" key="2">
    <source>
        <dbReference type="ARBA" id="ARBA00022737"/>
    </source>
</evidence>
<feature type="domain" description="CR-type" evidence="10">
    <location>
        <begin position="141"/>
        <end position="225"/>
    </location>
</feature>
<dbReference type="InterPro" id="IPR002939">
    <property type="entry name" value="DnaJ_C"/>
</dbReference>
<gene>
    <name evidence="11" type="ORF">RIMI_LOCUS14661461</name>
</gene>
<comment type="caution">
    <text evidence="11">The sequence shown here is derived from an EMBL/GenBank/DDBJ whole genome shotgun (WGS) entry which is preliminary data.</text>
</comment>
<evidence type="ECO:0000313" key="12">
    <source>
        <dbReference type="Proteomes" id="UP001176940"/>
    </source>
</evidence>
<dbReference type="Pfam" id="PF01556">
    <property type="entry name" value="DnaJ_C"/>
    <property type="match status" value="1"/>
</dbReference>
<evidence type="ECO:0000256" key="6">
    <source>
        <dbReference type="ARBA" id="ARBA00023289"/>
    </source>
</evidence>
<dbReference type="CDD" id="cd10747">
    <property type="entry name" value="DnaJ_C"/>
    <property type="match status" value="1"/>
</dbReference>
<dbReference type="InterPro" id="IPR008971">
    <property type="entry name" value="HSP40/DnaJ_pept-bd"/>
</dbReference>
<dbReference type="HAMAP" id="MF_01152">
    <property type="entry name" value="DnaJ"/>
    <property type="match status" value="1"/>
</dbReference>
<dbReference type="InterPro" id="IPR036869">
    <property type="entry name" value="J_dom_sf"/>
</dbReference>
<dbReference type="SUPFAM" id="SSF57938">
    <property type="entry name" value="DnaJ/Hsp40 cysteine-rich domain"/>
    <property type="match status" value="1"/>
</dbReference>
<dbReference type="PRINTS" id="PR00625">
    <property type="entry name" value="JDOMAIN"/>
</dbReference>
<dbReference type="Gene3D" id="2.60.260.20">
    <property type="entry name" value="Urease metallochaperone UreE, N-terminal domain"/>
    <property type="match status" value="2"/>
</dbReference>
<dbReference type="InterPro" id="IPR001623">
    <property type="entry name" value="DnaJ_domain"/>
</dbReference>
<keyword evidence="12" id="KW-1185">Reference proteome</keyword>